<reference evidence="2" key="1">
    <citation type="submission" date="2022-03" db="EMBL/GenBank/DDBJ databases">
        <authorList>
            <person name="Alioto T."/>
            <person name="Alioto T."/>
            <person name="Gomez Garrido J."/>
        </authorList>
    </citation>
    <scope>NUCLEOTIDE SEQUENCE</scope>
</reference>
<gene>
    <name evidence="2" type="ORF">PECUL_23A046222</name>
</gene>
<dbReference type="EMBL" id="OW240913">
    <property type="protein sequence ID" value="CAH2251029.1"/>
    <property type="molecule type" value="Genomic_DNA"/>
</dbReference>
<proteinExistence type="predicted"/>
<dbReference type="AlphaFoldDB" id="A0AAD1VSR7"/>
<evidence type="ECO:0000313" key="3">
    <source>
        <dbReference type="Proteomes" id="UP001295444"/>
    </source>
</evidence>
<protein>
    <submittedName>
        <fullName evidence="2">Uncharacterized protein</fullName>
    </submittedName>
</protein>
<feature type="region of interest" description="Disordered" evidence="1">
    <location>
        <begin position="125"/>
        <end position="145"/>
    </location>
</feature>
<organism evidence="2 3">
    <name type="scientific">Pelobates cultripes</name>
    <name type="common">Western spadefoot toad</name>
    <dbReference type="NCBI Taxonomy" id="61616"/>
    <lineage>
        <taxon>Eukaryota</taxon>
        <taxon>Metazoa</taxon>
        <taxon>Chordata</taxon>
        <taxon>Craniata</taxon>
        <taxon>Vertebrata</taxon>
        <taxon>Euteleostomi</taxon>
        <taxon>Amphibia</taxon>
        <taxon>Batrachia</taxon>
        <taxon>Anura</taxon>
        <taxon>Pelobatoidea</taxon>
        <taxon>Pelobatidae</taxon>
        <taxon>Pelobates</taxon>
    </lineage>
</organism>
<accession>A0AAD1VSR7</accession>
<sequence>MLHWETKFQAAFDALCAAFWTRIESRQQQRTFTAAVPTEAASSAKTACLTPGLRAKRSKHPTQPAPVLNPARRAPARRNPARWRPHRPHLPACSSSTQALQHSTEPRRHSLTAMRRRAMRLQPGEHVTGRLMRSPQQKPKIPTAH</sequence>
<name>A0AAD1VSR7_PELCU</name>
<feature type="region of interest" description="Disordered" evidence="1">
    <location>
        <begin position="52"/>
        <end position="113"/>
    </location>
</feature>
<evidence type="ECO:0000313" key="2">
    <source>
        <dbReference type="EMBL" id="CAH2251029.1"/>
    </source>
</evidence>
<evidence type="ECO:0000256" key="1">
    <source>
        <dbReference type="SAM" id="MobiDB-lite"/>
    </source>
</evidence>
<keyword evidence="3" id="KW-1185">Reference proteome</keyword>
<dbReference type="Proteomes" id="UP001295444">
    <property type="component" value="Chromosome 02"/>
</dbReference>
<feature type="compositionally biased region" description="Polar residues" evidence="1">
    <location>
        <begin position="93"/>
        <end position="103"/>
    </location>
</feature>
<feature type="compositionally biased region" description="Basic residues" evidence="1">
    <location>
        <begin position="74"/>
        <end position="89"/>
    </location>
</feature>